<dbReference type="RefSeq" id="WP_377975060.1">
    <property type="nucleotide sequence ID" value="NZ_JBBKYA010000002.1"/>
</dbReference>
<dbReference type="InterPro" id="IPR041382">
    <property type="entry name" value="SH3_16"/>
</dbReference>
<feature type="domain" description="SH3b" evidence="6">
    <location>
        <begin position="19"/>
        <end position="84"/>
    </location>
</feature>
<organism evidence="8 9">
    <name type="scientific">Aquirufa echingensis</name>
    <dbReference type="NCBI Taxonomy" id="3096516"/>
    <lineage>
        <taxon>Bacteria</taxon>
        <taxon>Pseudomonadati</taxon>
        <taxon>Bacteroidota</taxon>
        <taxon>Cytophagia</taxon>
        <taxon>Cytophagales</taxon>
        <taxon>Flectobacillaceae</taxon>
        <taxon>Aquirufa</taxon>
    </lineage>
</organism>
<accession>A0ABW6CWZ3</accession>
<proteinExistence type="inferred from homology"/>
<dbReference type="PANTHER" id="PTHR47053:SF1">
    <property type="entry name" value="MUREIN DD-ENDOPEPTIDASE MEPH-RELATED"/>
    <property type="match status" value="1"/>
</dbReference>
<keyword evidence="3" id="KW-0378">Hydrolase</keyword>
<protein>
    <submittedName>
        <fullName evidence="8">NlpC/P60 family protein</fullName>
    </submittedName>
</protein>
<dbReference type="Pfam" id="PF00877">
    <property type="entry name" value="NLPC_P60"/>
    <property type="match status" value="1"/>
</dbReference>
<feature type="signal peptide" evidence="5">
    <location>
        <begin position="1"/>
        <end position="17"/>
    </location>
</feature>
<evidence type="ECO:0000259" key="6">
    <source>
        <dbReference type="PROSITE" id="PS51781"/>
    </source>
</evidence>
<dbReference type="EMBL" id="JBBKYA010000002">
    <property type="protein sequence ID" value="MFD3275244.1"/>
    <property type="molecule type" value="Genomic_DNA"/>
</dbReference>
<dbReference type="InterPro" id="IPR000064">
    <property type="entry name" value="NLP_P60_dom"/>
</dbReference>
<evidence type="ECO:0000256" key="5">
    <source>
        <dbReference type="SAM" id="SignalP"/>
    </source>
</evidence>
<evidence type="ECO:0000313" key="9">
    <source>
        <dbReference type="Proteomes" id="UP001598114"/>
    </source>
</evidence>
<evidence type="ECO:0000313" key="8">
    <source>
        <dbReference type="EMBL" id="MFD3275244.1"/>
    </source>
</evidence>
<evidence type="ECO:0000256" key="2">
    <source>
        <dbReference type="ARBA" id="ARBA00022670"/>
    </source>
</evidence>
<dbReference type="InterPro" id="IPR051202">
    <property type="entry name" value="Peptidase_C40"/>
</dbReference>
<dbReference type="Pfam" id="PF18348">
    <property type="entry name" value="SH3_16"/>
    <property type="match status" value="1"/>
</dbReference>
<sequence>MRIKIILLCLLAHLSWAQKTIGIVNISVANIRTEAREGAEMSTQALLGTPVQLLEKASTKNWYRVQLPDHYQGWVEGSTIIRMDSVEFQAYRKSGTELIITAPFSKVYQFPSSKSEIISELVQHNRLMAIRKKIGFWEIRMADGVIGYVSLKDVEDYSTWKQSNSGPTENRILQSAHQLMGIPYLWGGTSIKGMDCSGFTKLVFQSNGWIIPRDASQQAREGILVDSLRNWENLKPGDLLFFGEKRPDGTYKVVHVGLWEGRNAYIHAADRTRRASMDPQSKDFDAYNLNRYLFTKRINAISKEVQKID</sequence>
<evidence type="ECO:0000256" key="4">
    <source>
        <dbReference type="ARBA" id="ARBA00022807"/>
    </source>
</evidence>
<dbReference type="Proteomes" id="UP001598114">
    <property type="component" value="Unassembled WGS sequence"/>
</dbReference>
<feature type="domain" description="NlpC/P60" evidence="7">
    <location>
        <begin position="166"/>
        <end position="299"/>
    </location>
</feature>
<reference evidence="8 9" key="1">
    <citation type="submission" date="2024-03" db="EMBL/GenBank/DDBJ databases">
        <title>Aquirufa genome sequencing.</title>
        <authorList>
            <person name="Pitt A."/>
            <person name="Hahn M.W."/>
        </authorList>
    </citation>
    <scope>NUCLEOTIDE SEQUENCE [LARGE SCALE GENOMIC DNA]</scope>
    <source>
        <strain evidence="8 9">PLAD-142S6K</strain>
    </source>
</reference>
<keyword evidence="5" id="KW-0732">Signal</keyword>
<dbReference type="InterPro" id="IPR038765">
    <property type="entry name" value="Papain-like_cys_pep_sf"/>
</dbReference>
<dbReference type="PROSITE" id="PS51935">
    <property type="entry name" value="NLPC_P60"/>
    <property type="match status" value="1"/>
</dbReference>
<feature type="chain" id="PRO_5046794606" evidence="5">
    <location>
        <begin position="18"/>
        <end position="309"/>
    </location>
</feature>
<evidence type="ECO:0000259" key="7">
    <source>
        <dbReference type="PROSITE" id="PS51935"/>
    </source>
</evidence>
<dbReference type="Gene3D" id="2.30.30.40">
    <property type="entry name" value="SH3 Domains"/>
    <property type="match status" value="2"/>
</dbReference>
<dbReference type="Gene3D" id="3.90.1720.10">
    <property type="entry name" value="endopeptidase domain like (from Nostoc punctiforme)"/>
    <property type="match status" value="1"/>
</dbReference>
<gene>
    <name evidence="8" type="ORF">SKC38_03280</name>
</gene>
<keyword evidence="2" id="KW-0645">Protease</keyword>
<comment type="similarity">
    <text evidence="1">Belongs to the peptidase C40 family.</text>
</comment>
<comment type="caution">
    <text evidence="8">The sequence shown here is derived from an EMBL/GenBank/DDBJ whole genome shotgun (WGS) entry which is preliminary data.</text>
</comment>
<evidence type="ECO:0000256" key="3">
    <source>
        <dbReference type="ARBA" id="ARBA00022801"/>
    </source>
</evidence>
<name>A0ABW6CWZ3_9BACT</name>
<keyword evidence="9" id="KW-1185">Reference proteome</keyword>
<dbReference type="InterPro" id="IPR003646">
    <property type="entry name" value="SH3-like_bac-type"/>
</dbReference>
<evidence type="ECO:0000256" key="1">
    <source>
        <dbReference type="ARBA" id="ARBA00007074"/>
    </source>
</evidence>
<dbReference type="SUPFAM" id="SSF82057">
    <property type="entry name" value="Prokaryotic SH3-related domain"/>
    <property type="match status" value="1"/>
</dbReference>
<dbReference type="PANTHER" id="PTHR47053">
    <property type="entry name" value="MUREIN DD-ENDOPEPTIDASE MEPH-RELATED"/>
    <property type="match status" value="1"/>
</dbReference>
<keyword evidence="4" id="KW-0788">Thiol protease</keyword>
<dbReference type="PROSITE" id="PS51781">
    <property type="entry name" value="SH3B"/>
    <property type="match status" value="1"/>
</dbReference>
<dbReference type="SUPFAM" id="SSF54001">
    <property type="entry name" value="Cysteine proteinases"/>
    <property type="match status" value="1"/>
</dbReference>